<gene>
    <name evidence="1" type="ORF">Scep_012026</name>
</gene>
<comment type="caution">
    <text evidence="1">The sequence shown here is derived from an EMBL/GenBank/DDBJ whole genome shotgun (WGS) entry which is preliminary data.</text>
</comment>
<accession>A0AAP0JG80</accession>
<reference evidence="1 2" key="1">
    <citation type="submission" date="2024-01" db="EMBL/GenBank/DDBJ databases">
        <title>Genome assemblies of Stephania.</title>
        <authorList>
            <person name="Yang L."/>
        </authorList>
    </citation>
    <scope>NUCLEOTIDE SEQUENCE [LARGE SCALE GENOMIC DNA]</scope>
    <source>
        <strain evidence="1">JXDWG</strain>
        <tissue evidence="1">Leaf</tissue>
    </source>
</reference>
<dbReference type="Proteomes" id="UP001419268">
    <property type="component" value="Unassembled WGS sequence"/>
</dbReference>
<evidence type="ECO:0000313" key="2">
    <source>
        <dbReference type="Proteomes" id="UP001419268"/>
    </source>
</evidence>
<protein>
    <submittedName>
        <fullName evidence="1">Uncharacterized protein</fullName>
    </submittedName>
</protein>
<proteinExistence type="predicted"/>
<evidence type="ECO:0000313" key="1">
    <source>
        <dbReference type="EMBL" id="KAK9132498.1"/>
    </source>
</evidence>
<sequence length="55" mass="6565">MKKKNEDYERINQVEEVQKEISPRKQVIIGLLYQQFSVIPRDTKSLDKSEDARKD</sequence>
<organism evidence="1 2">
    <name type="scientific">Stephania cephalantha</name>
    <dbReference type="NCBI Taxonomy" id="152367"/>
    <lineage>
        <taxon>Eukaryota</taxon>
        <taxon>Viridiplantae</taxon>
        <taxon>Streptophyta</taxon>
        <taxon>Embryophyta</taxon>
        <taxon>Tracheophyta</taxon>
        <taxon>Spermatophyta</taxon>
        <taxon>Magnoliopsida</taxon>
        <taxon>Ranunculales</taxon>
        <taxon>Menispermaceae</taxon>
        <taxon>Menispermoideae</taxon>
        <taxon>Cissampelideae</taxon>
        <taxon>Stephania</taxon>
    </lineage>
</organism>
<keyword evidence="2" id="KW-1185">Reference proteome</keyword>
<dbReference type="AlphaFoldDB" id="A0AAP0JG80"/>
<name>A0AAP0JG80_9MAGN</name>
<dbReference type="EMBL" id="JBBNAG010000005">
    <property type="protein sequence ID" value="KAK9132498.1"/>
    <property type="molecule type" value="Genomic_DNA"/>
</dbReference>